<name>A0A1Y1XDG3_9FUNG</name>
<gene>
    <name evidence="8" type="ORF">BCR32DRAFT_230992</name>
</gene>
<keyword evidence="4 5" id="KW-0653">Protein transport</keyword>
<feature type="repeat" description="ARM" evidence="6">
    <location>
        <begin position="239"/>
        <end position="281"/>
    </location>
</feature>
<evidence type="ECO:0000313" key="9">
    <source>
        <dbReference type="Proteomes" id="UP000193944"/>
    </source>
</evidence>
<feature type="repeat" description="ARM" evidence="6">
    <location>
        <begin position="153"/>
        <end position="195"/>
    </location>
</feature>
<evidence type="ECO:0000313" key="8">
    <source>
        <dbReference type="EMBL" id="ORX83810.1"/>
    </source>
</evidence>
<dbReference type="InterPro" id="IPR016024">
    <property type="entry name" value="ARM-type_fold"/>
</dbReference>
<dbReference type="Gene3D" id="1.20.5.690">
    <property type="entry name" value="Importin-alpha, importin-beta-binding domain"/>
    <property type="match status" value="1"/>
</dbReference>
<dbReference type="EMBL" id="MCFG01000065">
    <property type="protein sequence ID" value="ORX83810.1"/>
    <property type="molecule type" value="Genomic_DNA"/>
</dbReference>
<protein>
    <recommendedName>
        <fullName evidence="5">Importin subunit alpha</fullName>
    </recommendedName>
</protein>
<evidence type="ECO:0000256" key="3">
    <source>
        <dbReference type="ARBA" id="ARBA00022737"/>
    </source>
</evidence>
<dbReference type="Pfam" id="PF00514">
    <property type="entry name" value="Arm"/>
    <property type="match status" value="8"/>
</dbReference>
<dbReference type="PROSITE" id="PS50176">
    <property type="entry name" value="ARM_REPEAT"/>
    <property type="match status" value="5"/>
</dbReference>
<dbReference type="Proteomes" id="UP000193944">
    <property type="component" value="Unassembled WGS sequence"/>
</dbReference>
<dbReference type="InterPro" id="IPR002652">
    <property type="entry name" value="Importin-a_IBB"/>
</dbReference>
<comment type="similarity">
    <text evidence="1 5">Belongs to the importin alpha family.</text>
</comment>
<dbReference type="InterPro" id="IPR011989">
    <property type="entry name" value="ARM-like"/>
</dbReference>
<evidence type="ECO:0000256" key="1">
    <source>
        <dbReference type="ARBA" id="ARBA00010394"/>
    </source>
</evidence>
<feature type="repeat" description="ARM" evidence="6">
    <location>
        <begin position="281"/>
        <end position="314"/>
    </location>
</feature>
<dbReference type="GO" id="GO:0005737">
    <property type="term" value="C:cytoplasm"/>
    <property type="evidence" value="ECO:0007669"/>
    <property type="project" value="InterPro"/>
</dbReference>
<feature type="repeat" description="ARM" evidence="6">
    <location>
        <begin position="111"/>
        <end position="153"/>
    </location>
</feature>
<reference evidence="8 9" key="1">
    <citation type="submission" date="2016-08" db="EMBL/GenBank/DDBJ databases">
        <title>A Parts List for Fungal Cellulosomes Revealed by Comparative Genomics.</title>
        <authorList>
            <consortium name="DOE Joint Genome Institute"/>
            <person name="Haitjema C.H."/>
            <person name="Gilmore S.P."/>
            <person name="Henske J.K."/>
            <person name="Solomon K.V."/>
            <person name="De Groot R."/>
            <person name="Kuo A."/>
            <person name="Mondo S.J."/>
            <person name="Salamov A.A."/>
            <person name="Labutti K."/>
            <person name="Zhao Z."/>
            <person name="Chiniquy J."/>
            <person name="Barry K."/>
            <person name="Brewer H.M."/>
            <person name="Purvine S.O."/>
            <person name="Wright A.T."/>
            <person name="Boxma B."/>
            <person name="Van Alen T."/>
            <person name="Hackstein J.H."/>
            <person name="Baker S.E."/>
            <person name="Grigoriev I.V."/>
            <person name="O'Malley M.A."/>
        </authorList>
    </citation>
    <scope>NUCLEOTIDE SEQUENCE [LARGE SCALE GENOMIC DNA]</scope>
    <source>
        <strain evidence="8 9">S4</strain>
    </source>
</reference>
<dbReference type="InterPro" id="IPR000225">
    <property type="entry name" value="Armadillo"/>
</dbReference>
<dbReference type="GO" id="GO:0061608">
    <property type="term" value="F:nuclear import signal receptor activity"/>
    <property type="evidence" value="ECO:0007669"/>
    <property type="project" value="InterPro"/>
</dbReference>
<dbReference type="OrthoDB" id="29145at2759"/>
<evidence type="ECO:0000256" key="6">
    <source>
        <dbReference type="PROSITE-ProRule" id="PRU00259"/>
    </source>
</evidence>
<sequence>MEHRMNKFKNRGDLKTDELRRRREDAAVEIRKQKREENFAKRRNLKFNAIDSDDDLDDTYVYNAEVVSQIDAIKADLYGDDIQKMINTTTIIRKLLSDENNPPIDEVIGSGVVPRLIEFLTANNTQLQFEAAWALTNIASGNSSQTQVIIDNNAIPIFVQLLESPYADVKEQAVWALGNIAGDSPANRDLVLRNGALIPILNILEDTSNKLSMVRNATWTLSNFCRGKKPQPDWNTISPAIPVLVKLLNTDDNEVIADACWAISYLSDGSNDKIQAIVDSGVIPRLIQLLGNNEFNNIQTPALRSIGNIVTGNDVQTQEVLNNNALPSLLGLLYSPKESNRKEACWTISNITAGNTEQIQAVINANIIPKLIEILQNGEFKIKKEAAWAISNATLSGLKEPNQIRYLVEQGCIKPLCDLLTCGDNNIINISLDALDNILKVGELDAANNPDNVNLMAVQIEECGGIDKINDLQGHENDEIYKKAYNIIDLYFSDGDEEAANLAPTVNQTGEYDFPMSTDQFVPQSGFQF</sequence>
<keyword evidence="2 5" id="KW-0813">Transport</keyword>
<evidence type="ECO:0000256" key="2">
    <source>
        <dbReference type="ARBA" id="ARBA00022448"/>
    </source>
</evidence>
<keyword evidence="9" id="KW-1185">Reference proteome</keyword>
<dbReference type="Gene3D" id="1.25.10.10">
    <property type="entry name" value="Leucine-rich Repeat Variant"/>
    <property type="match status" value="1"/>
</dbReference>
<feature type="repeat" description="ARM" evidence="6">
    <location>
        <begin position="195"/>
        <end position="224"/>
    </location>
</feature>
<feature type="domain" description="IBB" evidence="7">
    <location>
        <begin position="1"/>
        <end position="52"/>
    </location>
</feature>
<dbReference type="InterPro" id="IPR024931">
    <property type="entry name" value="Importin_alpha"/>
</dbReference>
<dbReference type="PANTHER" id="PTHR23316">
    <property type="entry name" value="IMPORTIN ALPHA"/>
    <property type="match status" value="1"/>
</dbReference>
<organism evidence="8 9">
    <name type="scientific">Anaeromyces robustus</name>
    <dbReference type="NCBI Taxonomy" id="1754192"/>
    <lineage>
        <taxon>Eukaryota</taxon>
        <taxon>Fungi</taxon>
        <taxon>Fungi incertae sedis</taxon>
        <taxon>Chytridiomycota</taxon>
        <taxon>Chytridiomycota incertae sedis</taxon>
        <taxon>Neocallimastigomycetes</taxon>
        <taxon>Neocallimastigales</taxon>
        <taxon>Neocallimastigaceae</taxon>
        <taxon>Anaeromyces</taxon>
    </lineage>
</organism>
<evidence type="ECO:0000259" key="7">
    <source>
        <dbReference type="PROSITE" id="PS51214"/>
    </source>
</evidence>
<dbReference type="AlphaFoldDB" id="A0A1Y1XDG3"/>
<dbReference type="Pfam" id="PF16186">
    <property type="entry name" value="Arm_3"/>
    <property type="match status" value="1"/>
</dbReference>
<dbReference type="InterPro" id="IPR036975">
    <property type="entry name" value="Importin-a_IBB_sf"/>
</dbReference>
<proteinExistence type="inferred from homology"/>
<dbReference type="SMART" id="SM00185">
    <property type="entry name" value="ARM"/>
    <property type="match status" value="8"/>
</dbReference>
<dbReference type="InterPro" id="IPR032413">
    <property type="entry name" value="Arm_3"/>
</dbReference>
<dbReference type="Pfam" id="PF01749">
    <property type="entry name" value="IBB"/>
    <property type="match status" value="1"/>
</dbReference>
<comment type="caution">
    <text evidence="8">The sequence shown here is derived from an EMBL/GenBank/DDBJ whole genome shotgun (WGS) entry which is preliminary data.</text>
</comment>
<keyword evidence="3" id="KW-0677">Repeat</keyword>
<dbReference type="GO" id="GO:0005634">
    <property type="term" value="C:nucleus"/>
    <property type="evidence" value="ECO:0007669"/>
    <property type="project" value="UniProtKB-ARBA"/>
</dbReference>
<evidence type="ECO:0000256" key="4">
    <source>
        <dbReference type="ARBA" id="ARBA00022927"/>
    </source>
</evidence>
<reference evidence="8 9" key="2">
    <citation type="submission" date="2016-08" db="EMBL/GenBank/DDBJ databases">
        <title>Pervasive Adenine N6-methylation of Active Genes in Fungi.</title>
        <authorList>
            <consortium name="DOE Joint Genome Institute"/>
            <person name="Mondo S.J."/>
            <person name="Dannebaum R.O."/>
            <person name="Kuo R.C."/>
            <person name="Labutti K."/>
            <person name="Haridas S."/>
            <person name="Kuo A."/>
            <person name="Salamov A."/>
            <person name="Ahrendt S.R."/>
            <person name="Lipzen A."/>
            <person name="Sullivan W."/>
            <person name="Andreopoulos W.B."/>
            <person name="Clum A."/>
            <person name="Lindquist E."/>
            <person name="Daum C."/>
            <person name="Ramamoorthy G.K."/>
            <person name="Gryganskyi A."/>
            <person name="Culley D."/>
            <person name="Magnuson J.K."/>
            <person name="James T.Y."/>
            <person name="O'Malley M.A."/>
            <person name="Stajich J.E."/>
            <person name="Spatafora J.W."/>
            <person name="Visel A."/>
            <person name="Grigoriev I.V."/>
        </authorList>
    </citation>
    <scope>NUCLEOTIDE SEQUENCE [LARGE SCALE GENOMIC DNA]</scope>
    <source>
        <strain evidence="8 9">S4</strain>
    </source>
</reference>
<accession>A0A1Y1XDG3</accession>
<evidence type="ECO:0000256" key="5">
    <source>
        <dbReference type="PIRNR" id="PIRNR005673"/>
    </source>
</evidence>
<dbReference type="PROSITE" id="PS51214">
    <property type="entry name" value="IBB"/>
    <property type="match status" value="1"/>
</dbReference>
<dbReference type="FunFam" id="1.25.10.10:FF:000021">
    <property type="entry name" value="Importin subunit alpha"/>
    <property type="match status" value="1"/>
</dbReference>
<dbReference type="SUPFAM" id="SSF48371">
    <property type="entry name" value="ARM repeat"/>
    <property type="match status" value="1"/>
</dbReference>
<dbReference type="GO" id="GO:0006606">
    <property type="term" value="P:protein import into nucleus"/>
    <property type="evidence" value="ECO:0007669"/>
    <property type="project" value="InterPro"/>
</dbReference>
<dbReference type="STRING" id="1754192.A0A1Y1XDG3"/>
<dbReference type="PIRSF" id="PIRSF005673">
    <property type="entry name" value="Importin_alpha"/>
    <property type="match status" value="1"/>
</dbReference>